<dbReference type="EMBL" id="JAPDRQ010000085">
    <property type="protein sequence ID" value="KAJ9655991.1"/>
    <property type="molecule type" value="Genomic_DNA"/>
</dbReference>
<reference evidence="1" key="1">
    <citation type="submission" date="2022-10" db="EMBL/GenBank/DDBJ databases">
        <title>Culturing micro-colonial fungi from biological soil crusts in the Mojave desert and describing Neophaeococcomyces mojavensis, and introducing the new genera and species Taxawa tesnikishii.</title>
        <authorList>
            <person name="Kurbessoian T."/>
            <person name="Stajich J.E."/>
        </authorList>
    </citation>
    <scope>NUCLEOTIDE SEQUENCE</scope>
    <source>
        <strain evidence="1">JES_112</strain>
    </source>
</reference>
<keyword evidence="2" id="KW-1185">Reference proteome</keyword>
<protein>
    <submittedName>
        <fullName evidence="1">Uncharacterized protein</fullName>
    </submittedName>
</protein>
<gene>
    <name evidence="1" type="ORF">H2198_005244</name>
</gene>
<comment type="caution">
    <text evidence="1">The sequence shown here is derived from an EMBL/GenBank/DDBJ whole genome shotgun (WGS) entry which is preliminary data.</text>
</comment>
<proteinExistence type="predicted"/>
<dbReference type="Proteomes" id="UP001172386">
    <property type="component" value="Unassembled WGS sequence"/>
</dbReference>
<organism evidence="1 2">
    <name type="scientific">Neophaeococcomyces mojaviensis</name>
    <dbReference type="NCBI Taxonomy" id="3383035"/>
    <lineage>
        <taxon>Eukaryota</taxon>
        <taxon>Fungi</taxon>
        <taxon>Dikarya</taxon>
        <taxon>Ascomycota</taxon>
        <taxon>Pezizomycotina</taxon>
        <taxon>Eurotiomycetes</taxon>
        <taxon>Chaetothyriomycetidae</taxon>
        <taxon>Chaetothyriales</taxon>
        <taxon>Chaetothyriales incertae sedis</taxon>
        <taxon>Neophaeococcomyces</taxon>
    </lineage>
</organism>
<accession>A0ACC3A637</accession>
<evidence type="ECO:0000313" key="1">
    <source>
        <dbReference type="EMBL" id="KAJ9655991.1"/>
    </source>
</evidence>
<name>A0ACC3A637_9EURO</name>
<evidence type="ECO:0000313" key="2">
    <source>
        <dbReference type="Proteomes" id="UP001172386"/>
    </source>
</evidence>
<sequence length="1081" mass="120772">MADVSPTSVKSQLLNDDNENENDFVSGFISQLPFTTQIPHATKSYPSRQQTPKPKQIRTPHILEDLRNPPAATLEVLDQAQRHVYALLSSEKREAASHVLDPEAEIDKSHASPHNADAEGSTSTGKVLAPSSNESLECQPLQLPTEDNTPSQSQGIVKVGHYNMQISKEGQPFPLVDWIRTIRAETGKKQSALPLRWARSIPKAQRAILDADDAWMPPLPGRLQRQGTVPIDILNILTIRADRDVGVRENQEHNVEEKRSRLAAPNVVENVAVISSPAALPLSSASDEDSNVEPDNETVGPIDWPSSPPGHRRPRLPPDTSPPPQADRHTSYPLQNMQEKMLDATGDQSCSTHSQTDRVQSHYKSPKTREVAQQEDEDSMSELRVDIQPASLHVEIVHVAQSQKESDHARDEPAHTTRRILHPPSKTQVKETPYPSKDNPALQKHKVLSNNAPQSSFVLATFPEGTRAQTQPRKLHQPRSDLPQKAQHAANLSSSSPRERRYRQASQRYSLPNQSLTEDMSPRVDAVSYSQPVSAIRQQLRSRPSQNHRDLERMADVAMPSTRKRLWKESEDVGDHPIAQGDPDYRELDEQRKRARREFYRTHSKHQTDKNPEPAPKFIDTRSSSMGSSPPLNKRQSLRYDSEGHTTSQISTSIHDSVLDNTPSSKPSQRSSLQIDQGDPHLASLFTKFKLLYPTYRGSEKSFLSALQLLWRLRVQCREPHSFLWDDFIYRLAHDYKTYLQNCIEQDKSAVPYEMYYHRQVPKPEYLLGCVNADVLHELISHHRSLKRLLTSNTSHTIVQTEPSCAEKNGAGRGADAALSQVTPLSSSVAPAATIQETPASQGHLQAKAQSMQAPAIALRREKSLSQQIVNSKNAELKRKRRSLPWSTTTSNMARTNPIMKQSVLATSNVHALKPTPEPSAKVEKWLVRAPGGESPELLPQGPSAPFRAESLELLPEEEPPTPPLSSNNNVATLDSDRSNTGVASNHTIKTPTLRLPAYLTMPANSIMKSIESSPLRLPPSTALLSTSELGKSVRKRMRRSELPVTLFTMFGRNYGDLPEEKKRRAIPRNANNGGINIYNW</sequence>